<dbReference type="InterPro" id="IPR001296">
    <property type="entry name" value="Glyco_trans_1"/>
</dbReference>
<reference evidence="4 5" key="1">
    <citation type="submission" date="2018-03" db="EMBL/GenBank/DDBJ databases">
        <title>Genomic Encyclopedia of Type Strains, Phase III (KMG-III): the genomes of soil and plant-associated and newly described type strains.</title>
        <authorList>
            <person name="Whitman W."/>
        </authorList>
    </citation>
    <scope>NUCLEOTIDE SEQUENCE [LARGE SCALE GENOMIC DNA]</scope>
    <source>
        <strain evidence="4 5">CGMCC 1.12700</strain>
    </source>
</reference>
<accession>A0A2P8D657</accession>
<dbReference type="PANTHER" id="PTHR46401:SF2">
    <property type="entry name" value="GLYCOSYLTRANSFERASE WBBK-RELATED"/>
    <property type="match status" value="1"/>
</dbReference>
<evidence type="ECO:0000313" key="5">
    <source>
        <dbReference type="Proteomes" id="UP000240572"/>
    </source>
</evidence>
<dbReference type="PANTHER" id="PTHR46401">
    <property type="entry name" value="GLYCOSYLTRANSFERASE WBBK-RELATED"/>
    <property type="match status" value="1"/>
</dbReference>
<evidence type="ECO:0000313" key="4">
    <source>
        <dbReference type="EMBL" id="PSK92703.1"/>
    </source>
</evidence>
<dbReference type="Pfam" id="PF13439">
    <property type="entry name" value="Glyco_transf_4"/>
    <property type="match status" value="1"/>
</dbReference>
<keyword evidence="1 4" id="KW-0808">Transferase</keyword>
<evidence type="ECO:0000259" key="2">
    <source>
        <dbReference type="Pfam" id="PF00534"/>
    </source>
</evidence>
<dbReference type="EMBL" id="PYGD01000003">
    <property type="protein sequence ID" value="PSK92703.1"/>
    <property type="molecule type" value="Genomic_DNA"/>
</dbReference>
<feature type="domain" description="Glycosyltransferase subfamily 4-like N-terminal" evidence="3">
    <location>
        <begin position="17"/>
        <end position="172"/>
    </location>
</feature>
<organism evidence="4 5">
    <name type="scientific">Taibaiella chishuiensis</name>
    <dbReference type="NCBI Taxonomy" id="1434707"/>
    <lineage>
        <taxon>Bacteria</taxon>
        <taxon>Pseudomonadati</taxon>
        <taxon>Bacteroidota</taxon>
        <taxon>Chitinophagia</taxon>
        <taxon>Chitinophagales</taxon>
        <taxon>Chitinophagaceae</taxon>
        <taxon>Taibaiella</taxon>
    </lineage>
</organism>
<dbReference type="SUPFAM" id="SSF53756">
    <property type="entry name" value="UDP-Glycosyltransferase/glycogen phosphorylase"/>
    <property type="match status" value="1"/>
</dbReference>
<dbReference type="Proteomes" id="UP000240572">
    <property type="component" value="Unassembled WGS sequence"/>
</dbReference>
<name>A0A2P8D657_9BACT</name>
<dbReference type="Pfam" id="PF00534">
    <property type="entry name" value="Glycos_transf_1"/>
    <property type="match status" value="1"/>
</dbReference>
<sequence length="375" mass="43585">MRIAVNTRLFLKGRLEGIGWFAHEVLSRMVKKHPEHEFIFIFDRPYHKDFIFAPNVTPVVLKPQARHPALYYLWTEWGIPRILRKYKADVYFSPDGLGSLRTKVPTCVTIHDLAYKHYPEFMDKMHRWHYAHYLPRFARHARRIIAVSEYTKQDIVKQFDLPESKIDVVYNGAHDGYGPISYEEKQKVKEQYTGGEEFFLFTGALHPRKNVVNLLKAFVKFKRRQRSRIKLVIVGRMAWQYSEIVKAKDHMPYKEDVVWAGYLDVTELARITASAYALVYPSLFEGFGIPIVEAMTSDVPVIVSDSSSMPEVGGAAALLVDPASPDDIAEKMMMIYKDETLRDRMIAAARVEKLRFDWDRSADQVWECLMKCVEP</sequence>
<dbReference type="OrthoDB" id="9801609at2"/>
<evidence type="ECO:0000259" key="3">
    <source>
        <dbReference type="Pfam" id="PF13439"/>
    </source>
</evidence>
<dbReference type="Gene3D" id="3.40.50.2000">
    <property type="entry name" value="Glycogen Phosphorylase B"/>
    <property type="match status" value="2"/>
</dbReference>
<dbReference type="GO" id="GO:0016757">
    <property type="term" value="F:glycosyltransferase activity"/>
    <property type="evidence" value="ECO:0007669"/>
    <property type="project" value="InterPro"/>
</dbReference>
<dbReference type="AlphaFoldDB" id="A0A2P8D657"/>
<dbReference type="CDD" id="cd03809">
    <property type="entry name" value="GT4_MtfB-like"/>
    <property type="match status" value="1"/>
</dbReference>
<keyword evidence="5" id="KW-1185">Reference proteome</keyword>
<dbReference type="RefSeq" id="WP_106522883.1">
    <property type="nucleotide sequence ID" value="NZ_PYGD01000003.1"/>
</dbReference>
<feature type="domain" description="Glycosyl transferase family 1" evidence="2">
    <location>
        <begin position="184"/>
        <end position="350"/>
    </location>
</feature>
<comment type="caution">
    <text evidence="4">The sequence shown here is derived from an EMBL/GenBank/DDBJ whole genome shotgun (WGS) entry which is preliminary data.</text>
</comment>
<gene>
    <name evidence="4" type="ORF">B0I18_103285</name>
</gene>
<evidence type="ECO:0000256" key="1">
    <source>
        <dbReference type="ARBA" id="ARBA00022679"/>
    </source>
</evidence>
<proteinExistence type="predicted"/>
<protein>
    <submittedName>
        <fullName evidence="4">Glycosyltransferase involved in cell wall biosynthesis</fullName>
    </submittedName>
</protein>
<dbReference type="InterPro" id="IPR028098">
    <property type="entry name" value="Glyco_trans_4-like_N"/>
</dbReference>